<gene>
    <name evidence="2" type="ORF">LTRI10_LOCUS19152</name>
</gene>
<dbReference type="PANTHER" id="PTHR47746">
    <property type="entry name" value="ZF-RVT DOMAIN-CONTAINING PROTEIN"/>
    <property type="match status" value="1"/>
</dbReference>
<protein>
    <recommendedName>
        <fullName evidence="1">Reverse transcriptase zinc-binding domain-containing protein</fullName>
    </recommendedName>
</protein>
<dbReference type="Proteomes" id="UP001497516">
    <property type="component" value="Chromosome 3"/>
</dbReference>
<name>A0AAV2DVJ4_9ROSI</name>
<dbReference type="AlphaFoldDB" id="A0AAV2DVJ4"/>
<organism evidence="2 3">
    <name type="scientific">Linum trigynum</name>
    <dbReference type="NCBI Taxonomy" id="586398"/>
    <lineage>
        <taxon>Eukaryota</taxon>
        <taxon>Viridiplantae</taxon>
        <taxon>Streptophyta</taxon>
        <taxon>Embryophyta</taxon>
        <taxon>Tracheophyta</taxon>
        <taxon>Spermatophyta</taxon>
        <taxon>Magnoliopsida</taxon>
        <taxon>eudicotyledons</taxon>
        <taxon>Gunneridae</taxon>
        <taxon>Pentapetalae</taxon>
        <taxon>rosids</taxon>
        <taxon>fabids</taxon>
        <taxon>Malpighiales</taxon>
        <taxon>Linaceae</taxon>
        <taxon>Linum</taxon>
    </lineage>
</organism>
<dbReference type="EMBL" id="OZ034816">
    <property type="protein sequence ID" value="CAL1377504.1"/>
    <property type="molecule type" value="Genomic_DNA"/>
</dbReference>
<feature type="domain" description="Reverse transcriptase zinc-binding" evidence="1">
    <location>
        <begin position="11"/>
        <end position="78"/>
    </location>
</feature>
<evidence type="ECO:0000313" key="2">
    <source>
        <dbReference type="EMBL" id="CAL1377504.1"/>
    </source>
</evidence>
<keyword evidence="3" id="KW-1185">Reference proteome</keyword>
<sequence>MESKNLGVPNFSANSVWRKIVPAKICFFIWTVAHRKILTIDMLQKRGWSLANRCTLCCKDEESIHHLLISCSFTHHVWNLIRRRCNLNNLPISDDIAFTIKEWPLDVPKCGDGWLCYYAFHATCWFIWLERNSRIFSDIMKSPDQIARRILMNVAGWFVAKEKVDRTATAAWLRARLQLIE</sequence>
<dbReference type="PANTHER" id="PTHR47746:SF88">
    <property type="entry name" value="RNA-DIRECTED DNA POLYMERASE (REVERSE TRANSCRIPTASE)-RELATED FAMILY PROTEIN-RELATED"/>
    <property type="match status" value="1"/>
</dbReference>
<accession>A0AAV2DVJ4</accession>
<reference evidence="2 3" key="1">
    <citation type="submission" date="2024-04" db="EMBL/GenBank/DDBJ databases">
        <authorList>
            <person name="Fracassetti M."/>
        </authorList>
    </citation>
    <scope>NUCLEOTIDE SEQUENCE [LARGE SCALE GENOMIC DNA]</scope>
</reference>
<dbReference type="Pfam" id="PF13966">
    <property type="entry name" value="zf-RVT"/>
    <property type="match status" value="1"/>
</dbReference>
<proteinExistence type="predicted"/>
<dbReference type="InterPro" id="IPR026960">
    <property type="entry name" value="RVT-Znf"/>
</dbReference>
<evidence type="ECO:0000313" key="3">
    <source>
        <dbReference type="Proteomes" id="UP001497516"/>
    </source>
</evidence>
<evidence type="ECO:0000259" key="1">
    <source>
        <dbReference type="Pfam" id="PF13966"/>
    </source>
</evidence>